<feature type="binding site" evidence="12">
    <location>
        <begin position="314"/>
        <end position="315"/>
    </location>
    <ligand>
        <name>substrate</name>
    </ligand>
</feature>
<feature type="binding site" evidence="13">
    <location>
        <position position="218"/>
    </location>
    <ligand>
        <name>Fe cation</name>
        <dbReference type="ChEBI" id="CHEBI:24875"/>
        <label>1</label>
    </ligand>
</feature>
<evidence type="ECO:0000256" key="11">
    <source>
        <dbReference type="ARBA" id="ARBA00048271"/>
    </source>
</evidence>
<comment type="cofactor">
    <cofactor evidence="13 14">
        <name>Fe cation</name>
        <dbReference type="ChEBI" id="CHEBI:24875"/>
    </cofactor>
    <text evidence="13 14">Binds 2 iron ions per subunit.</text>
</comment>
<evidence type="ECO:0000313" key="17">
    <source>
        <dbReference type="Proteomes" id="UP001378960"/>
    </source>
</evidence>
<accession>A0AAV5R2Z6</accession>
<feature type="compositionally biased region" description="Basic and acidic residues" evidence="15">
    <location>
        <begin position="60"/>
        <end position="84"/>
    </location>
</feature>
<comment type="pathway">
    <text evidence="2 14">Polyol metabolism; myo-inositol degradation into D-glucuronate; D-glucuronate from myo-inositol: step 1/1.</text>
</comment>
<keyword evidence="9 13" id="KW-0408">Iron</keyword>
<dbReference type="AlphaFoldDB" id="A0AAV5R2Z6"/>
<evidence type="ECO:0000256" key="8">
    <source>
        <dbReference type="ARBA" id="ARBA00023002"/>
    </source>
</evidence>
<dbReference type="PANTHER" id="PTHR12588">
    <property type="entry name" value="MYOINOSITOL OXYGENASE"/>
    <property type="match status" value="1"/>
</dbReference>
<evidence type="ECO:0000256" key="9">
    <source>
        <dbReference type="ARBA" id="ARBA00023004"/>
    </source>
</evidence>
<sequence>MSTNGISKIPHSNKDNGTSSKFQNMDRASLLEKIDEDIQELNLLKSKLKQLEQNKKELQDNIDNIEKKDDNDTEKDNDNDKNTETQKNTSVSKINTSVSTSASPIVEDWKDNTQASILRASTQRQYRQYELAFDRVKLFYKEQHEKQTVAYNYQARINFKTKVRDRMTVWDALIKLNNLLDESDPDTELSQIDHALQTAEAIRHDNKPRWFQLVGLIHDLGKLLYFFDSQGQWDVVGDTFPVGCRYSKKIIYHDYFKKNPDYKNPLYSTKYGIYSPKCGLENVMLSWGHDEYMYHLAKEQTTLPPEGLAMIRYHSFYPWHSEGAYKYLMSEKDHEMLKCVQAFNPYDLYSKTDTKCDIETLKPYYLELIDEFFPNKIVEF</sequence>
<evidence type="ECO:0000256" key="12">
    <source>
        <dbReference type="PIRSR" id="PIRSR607828-1"/>
    </source>
</evidence>
<feature type="region of interest" description="Disordered" evidence="15">
    <location>
        <begin position="60"/>
        <end position="97"/>
    </location>
</feature>
<evidence type="ECO:0000256" key="5">
    <source>
        <dbReference type="ARBA" id="ARBA00019269"/>
    </source>
</evidence>
<feature type="binding site" evidence="12">
    <location>
        <begin position="181"/>
        <end position="183"/>
    </location>
    <ligand>
        <name>substrate</name>
    </ligand>
</feature>
<evidence type="ECO:0000256" key="1">
    <source>
        <dbReference type="ARBA" id="ARBA00004496"/>
    </source>
</evidence>
<comment type="caution">
    <text evidence="16">The sequence shown here is derived from an EMBL/GenBank/DDBJ whole genome shotgun (WGS) entry which is preliminary data.</text>
</comment>
<evidence type="ECO:0000256" key="10">
    <source>
        <dbReference type="ARBA" id="ARBA00029668"/>
    </source>
</evidence>
<feature type="binding site" evidence="12">
    <location>
        <position position="222"/>
    </location>
    <ligand>
        <name>substrate</name>
    </ligand>
</feature>
<dbReference type="GO" id="GO:0005737">
    <property type="term" value="C:cytoplasm"/>
    <property type="evidence" value="ECO:0007669"/>
    <property type="project" value="UniProtKB-SubCell"/>
</dbReference>
<evidence type="ECO:0000256" key="13">
    <source>
        <dbReference type="PIRSR" id="PIRSR607828-2"/>
    </source>
</evidence>
<feature type="binding site" evidence="13">
    <location>
        <position position="289"/>
    </location>
    <ligand>
        <name>Fe cation</name>
        <dbReference type="ChEBI" id="CHEBI:24875"/>
        <label>1</label>
    </ligand>
</feature>
<evidence type="ECO:0000313" key="16">
    <source>
        <dbReference type="EMBL" id="GMM45856.1"/>
    </source>
</evidence>
<dbReference type="PANTHER" id="PTHR12588:SF0">
    <property type="entry name" value="INOSITOL OXYGENASE"/>
    <property type="match status" value="1"/>
</dbReference>
<feature type="binding site" evidence="13">
    <location>
        <position position="347"/>
    </location>
    <ligand>
        <name>Fe cation</name>
        <dbReference type="ChEBI" id="CHEBI:24875"/>
        <label>1</label>
    </ligand>
</feature>
<proteinExistence type="inferred from homology"/>
<name>A0AAV5R2Z6_PICKL</name>
<keyword evidence="6 14" id="KW-0963">Cytoplasm</keyword>
<evidence type="ECO:0000256" key="2">
    <source>
        <dbReference type="ARBA" id="ARBA00005167"/>
    </source>
</evidence>
<dbReference type="EC" id="1.13.99.1" evidence="4 14"/>
<evidence type="ECO:0000256" key="3">
    <source>
        <dbReference type="ARBA" id="ARBA00005286"/>
    </source>
</evidence>
<feature type="binding site" evidence="12">
    <location>
        <position position="127"/>
    </location>
    <ligand>
        <name>substrate</name>
    </ligand>
</feature>
<feature type="binding site" evidence="13">
    <location>
        <position position="219"/>
    </location>
    <ligand>
        <name>Fe cation</name>
        <dbReference type="ChEBI" id="CHEBI:24875"/>
        <label>1</label>
    </ligand>
</feature>
<comment type="catalytic activity">
    <reaction evidence="11 14">
        <text>myo-inositol + O2 = D-glucuronate + H2O + H(+)</text>
        <dbReference type="Rhea" id="RHEA:23696"/>
        <dbReference type="ChEBI" id="CHEBI:15377"/>
        <dbReference type="ChEBI" id="CHEBI:15378"/>
        <dbReference type="ChEBI" id="CHEBI:15379"/>
        <dbReference type="ChEBI" id="CHEBI:17268"/>
        <dbReference type="ChEBI" id="CHEBI:58720"/>
        <dbReference type="EC" id="1.13.99.1"/>
    </reaction>
</comment>
<dbReference type="GO" id="GO:0005506">
    <property type="term" value="F:iron ion binding"/>
    <property type="evidence" value="ECO:0007669"/>
    <property type="project" value="InterPro"/>
</dbReference>
<dbReference type="SUPFAM" id="SSF109604">
    <property type="entry name" value="HD-domain/PDEase-like"/>
    <property type="match status" value="1"/>
</dbReference>
<dbReference type="EMBL" id="BTGB01000003">
    <property type="protein sequence ID" value="GMM45856.1"/>
    <property type="molecule type" value="Genomic_DNA"/>
</dbReference>
<organism evidence="16 17">
    <name type="scientific">Pichia kluyveri</name>
    <name type="common">Yeast</name>
    <dbReference type="NCBI Taxonomy" id="36015"/>
    <lineage>
        <taxon>Eukaryota</taxon>
        <taxon>Fungi</taxon>
        <taxon>Dikarya</taxon>
        <taxon>Ascomycota</taxon>
        <taxon>Saccharomycotina</taxon>
        <taxon>Pichiomycetes</taxon>
        <taxon>Pichiales</taxon>
        <taxon>Pichiaceae</taxon>
        <taxon>Pichia</taxon>
    </lineage>
</organism>
<dbReference type="Pfam" id="PF05153">
    <property type="entry name" value="MIOX"/>
    <property type="match status" value="1"/>
</dbReference>
<feature type="binding site" evidence="13">
    <location>
        <position position="314"/>
    </location>
    <ligand>
        <name>Fe cation</name>
        <dbReference type="ChEBI" id="CHEBI:24875"/>
        <label>1</label>
    </ligand>
</feature>
<feature type="region of interest" description="Disordered" evidence="15">
    <location>
        <begin position="1"/>
        <end position="24"/>
    </location>
</feature>
<evidence type="ECO:0000256" key="15">
    <source>
        <dbReference type="SAM" id="MobiDB-lite"/>
    </source>
</evidence>
<keyword evidence="17" id="KW-1185">Reference proteome</keyword>
<evidence type="ECO:0000256" key="14">
    <source>
        <dbReference type="RuleBase" id="RU367039"/>
    </source>
</evidence>
<dbReference type="GO" id="GO:0019310">
    <property type="term" value="P:inositol catabolic process"/>
    <property type="evidence" value="ECO:0007669"/>
    <property type="project" value="UniProtKB-UniRule"/>
</dbReference>
<reference evidence="16 17" key="1">
    <citation type="journal article" date="2023" name="Elife">
        <title>Identification of key yeast species and microbe-microbe interactions impacting larval growth of Drosophila in the wild.</title>
        <authorList>
            <person name="Mure A."/>
            <person name="Sugiura Y."/>
            <person name="Maeda R."/>
            <person name="Honda K."/>
            <person name="Sakurai N."/>
            <person name="Takahashi Y."/>
            <person name="Watada M."/>
            <person name="Katoh T."/>
            <person name="Gotoh A."/>
            <person name="Gotoh Y."/>
            <person name="Taniguchi I."/>
            <person name="Nakamura K."/>
            <person name="Hayashi T."/>
            <person name="Katayama T."/>
            <person name="Uemura T."/>
            <person name="Hattori Y."/>
        </authorList>
    </citation>
    <scope>NUCLEOTIDE SEQUENCE [LARGE SCALE GENOMIC DNA]</scope>
    <source>
        <strain evidence="16 17">PK-24</strain>
    </source>
</reference>
<dbReference type="Proteomes" id="UP001378960">
    <property type="component" value="Unassembled WGS sequence"/>
</dbReference>
<evidence type="ECO:0000256" key="7">
    <source>
        <dbReference type="ARBA" id="ARBA00022723"/>
    </source>
</evidence>
<dbReference type="Gene3D" id="1.10.3210.10">
    <property type="entry name" value="Hypothetical protein af1432"/>
    <property type="match status" value="1"/>
</dbReference>
<evidence type="ECO:0000256" key="4">
    <source>
        <dbReference type="ARBA" id="ARBA00011919"/>
    </source>
</evidence>
<keyword evidence="8 14" id="KW-0560">Oxidoreductase</keyword>
<feature type="binding site" evidence="12">
    <location>
        <begin position="237"/>
        <end position="238"/>
    </location>
    <ligand>
        <name>substrate</name>
    </ligand>
</feature>
<dbReference type="GO" id="GO:0050113">
    <property type="term" value="F:inositol oxygenase activity"/>
    <property type="evidence" value="ECO:0007669"/>
    <property type="project" value="UniProtKB-UniRule"/>
</dbReference>
<comment type="similarity">
    <text evidence="3 14">Belongs to the myo-inositol oxygenase family.</text>
</comment>
<dbReference type="InterPro" id="IPR007828">
    <property type="entry name" value="Inositol_oxygenase"/>
</dbReference>
<feature type="binding site" evidence="13">
    <location>
        <position position="194"/>
    </location>
    <ligand>
        <name>Fe cation</name>
        <dbReference type="ChEBI" id="CHEBI:24875"/>
        <label>2</label>
    </ligand>
</feature>
<protein>
    <recommendedName>
        <fullName evidence="5 14">Inositol oxygenase</fullName>
        <ecNumber evidence="4 14">1.13.99.1</ecNumber>
    </recommendedName>
    <alternativeName>
        <fullName evidence="10 14">Myo-inositol oxygenase</fullName>
    </alternativeName>
</protein>
<evidence type="ECO:0000256" key="6">
    <source>
        <dbReference type="ARBA" id="ARBA00022490"/>
    </source>
</evidence>
<keyword evidence="7 13" id="KW-0479">Metal-binding</keyword>
<gene>
    <name evidence="16" type="ORF">DAPK24_024310</name>
</gene>
<comment type="subcellular location">
    <subcellularLocation>
        <location evidence="1 14">Cytoplasm</location>
    </subcellularLocation>
</comment>